<dbReference type="InterPro" id="IPR049899">
    <property type="entry name" value="Znf_C2HC_C3H"/>
</dbReference>
<dbReference type="PROSITE" id="PS52027">
    <property type="entry name" value="ZF_C2HC_C3H"/>
    <property type="match status" value="2"/>
</dbReference>
<feature type="region of interest" description="Disordered" evidence="6">
    <location>
        <begin position="253"/>
        <end position="292"/>
    </location>
</feature>
<accession>A0A812S0M0</accession>
<keyword evidence="9" id="KW-1185">Reference proteome</keyword>
<reference evidence="8" key="1">
    <citation type="submission" date="2021-02" db="EMBL/GenBank/DDBJ databases">
        <authorList>
            <person name="Dougan E. K."/>
            <person name="Rhodes N."/>
            <person name="Thang M."/>
            <person name="Chan C."/>
        </authorList>
    </citation>
    <scope>NUCLEOTIDE SEQUENCE</scope>
</reference>
<feature type="region of interest" description="Disordered" evidence="6">
    <location>
        <begin position="919"/>
        <end position="943"/>
    </location>
</feature>
<evidence type="ECO:0000256" key="2">
    <source>
        <dbReference type="ARBA" id="ARBA00022737"/>
    </source>
</evidence>
<proteinExistence type="predicted"/>
<keyword evidence="2" id="KW-0677">Repeat</keyword>
<evidence type="ECO:0000313" key="9">
    <source>
        <dbReference type="Proteomes" id="UP000649617"/>
    </source>
</evidence>
<dbReference type="Proteomes" id="UP000649617">
    <property type="component" value="Unassembled WGS sequence"/>
</dbReference>
<feature type="compositionally biased region" description="Basic and acidic residues" evidence="6">
    <location>
        <begin position="544"/>
        <end position="558"/>
    </location>
</feature>
<feature type="region of interest" description="Disordered" evidence="6">
    <location>
        <begin position="168"/>
        <end position="240"/>
    </location>
</feature>
<feature type="region of interest" description="Disordered" evidence="6">
    <location>
        <begin position="1019"/>
        <end position="1077"/>
    </location>
</feature>
<feature type="compositionally biased region" description="Polar residues" evidence="6">
    <location>
        <begin position="839"/>
        <end position="852"/>
    </location>
</feature>
<name>A0A812S0M0_SYMPI</name>
<feature type="compositionally biased region" description="Basic and acidic residues" evidence="6">
    <location>
        <begin position="23"/>
        <end position="41"/>
    </location>
</feature>
<feature type="compositionally biased region" description="Low complexity" evidence="6">
    <location>
        <begin position="616"/>
        <end position="634"/>
    </location>
</feature>
<feature type="domain" description="C2HC/C3H-type" evidence="7">
    <location>
        <begin position="864"/>
        <end position="893"/>
    </location>
</feature>
<evidence type="ECO:0000256" key="4">
    <source>
        <dbReference type="ARBA" id="ARBA00022833"/>
    </source>
</evidence>
<keyword evidence="1" id="KW-0479">Metal-binding</keyword>
<feature type="compositionally biased region" description="Basic and acidic residues" evidence="6">
    <location>
        <begin position="86"/>
        <end position="103"/>
    </location>
</feature>
<keyword evidence="3 5" id="KW-0863">Zinc-finger</keyword>
<evidence type="ECO:0000256" key="3">
    <source>
        <dbReference type="ARBA" id="ARBA00022771"/>
    </source>
</evidence>
<evidence type="ECO:0000256" key="5">
    <source>
        <dbReference type="PROSITE-ProRule" id="PRU01371"/>
    </source>
</evidence>
<dbReference type="OrthoDB" id="448502at2759"/>
<feature type="domain" description="C2HC/C3H-type" evidence="7">
    <location>
        <begin position="989"/>
        <end position="1018"/>
    </location>
</feature>
<dbReference type="PANTHER" id="PTHR13555:SF36">
    <property type="entry name" value="ZINC FINGER C2HC DOMAIN-CONTAINING PROTEIN 1B"/>
    <property type="match status" value="1"/>
</dbReference>
<feature type="compositionally biased region" description="Basic and acidic residues" evidence="6">
    <location>
        <begin position="131"/>
        <end position="142"/>
    </location>
</feature>
<keyword evidence="4" id="KW-0862">Zinc</keyword>
<dbReference type="AlphaFoldDB" id="A0A812S0M0"/>
<dbReference type="Pfam" id="PF13913">
    <property type="entry name" value="zf-C2HC_2"/>
    <property type="match status" value="2"/>
</dbReference>
<feature type="region of interest" description="Disordered" evidence="6">
    <location>
        <begin position="400"/>
        <end position="451"/>
    </location>
</feature>
<dbReference type="InterPro" id="IPR026319">
    <property type="entry name" value="ZC2HC1A/B-like"/>
</dbReference>
<feature type="compositionally biased region" description="Low complexity" evidence="6">
    <location>
        <begin position="589"/>
        <end position="603"/>
    </location>
</feature>
<sequence length="1077" mass="116977">MEPQKPVALVLSTPPALPGDLPEDPKPHEWRRLREDWDDTLHTSTPTSPFASLPGAPLLARPRSAAGGQRPVRRPLQGGSVLDAVWRIREEDRGHKLNSDPRSPENPTPEAARTASPSDSEGVSEDEETDRPEALTLEERVAAKPAKPANPADPEQFRELAVVALGGLGGLGGLGDVEDLTQSPQCPQKLPEEDSLLRPREKGLERQSLEDEASSHQAWEQHRADWGWSCPGRPEEDRKFGERWPWLQEESADADCADCEPCSPRPGTRLGGRRNKAARAEEAEATEGQGWADFVQTWDGSDSEEEQLFAVVGQNATISAQELLSVDDPEPELEGFVPRDLWVVFECDEEEELSDQADTKNSQVDRPREFCSDAGDIVWTISKASETDDTADTECMSSLAPTECEEDEEGMSDDDEDHQESKVEVGTLHVQQGRRQAQTASQLDGSQNEGKPGCSSVLLIQAVCQGYLIRSKLLRLSDCAASGRPQRVSAETARARARRDEVSAAMQLQAAWRGFRAQVTRPQGRAERRPPGLGLPPFRKAPRRRGEMREAREAKEVAVQDLGASEEPLEESERSQELRPRPSRRPSKGSSASDRPPSAPRGSALRRRRRPELQDASRSVASAASSAGSSAGSAGSAGGLPRLGLMGSRHSDNRPRHRPAPASNRAPNQVKGSENRLLVPKGLRSFTVDLCNLWQVYALCRSFGTASADSELLKAAPRESKKAQSSVQYASNAQGAQCWAEMMRPPSREDVQTAQSHLVLLKSKMRQRRQQASVDNLVDPRGRPPSGRAPAEKVPRGVTWDPPSAPVKAAGKPDVARPMEDGYPGHPTPSQARVPAKSPPNSGRTMPQSANSLVDDGPDDDGGPLVPCPDCGRSFKAESLEKHKKICKKVFQQKRKQFNSAANRLGDLDNASELIANASRIDKQKEAPKEADKTSKKDKTVPKWKAQSLAFRQAILAAKGASGDPEAARKAEELQKELIAANPSGMESDMVRCPHCGRTFNKEAGQRHIAICLKTFGNKLGRQTKGSGRPAAKPSTPTSRAPDPSARGAMVRGPSASRKSGQSGRHGGPETTGSRRG</sequence>
<evidence type="ECO:0000259" key="7">
    <source>
        <dbReference type="PROSITE" id="PS52027"/>
    </source>
</evidence>
<dbReference type="EMBL" id="CAJNIZ010022101">
    <property type="protein sequence ID" value="CAE7457839.1"/>
    <property type="molecule type" value="Genomic_DNA"/>
</dbReference>
<dbReference type="Gene3D" id="3.30.160.60">
    <property type="entry name" value="Classic Zinc Finger"/>
    <property type="match status" value="1"/>
</dbReference>
<protein>
    <submittedName>
        <fullName evidence="8">Zc2hc1a protein</fullName>
    </submittedName>
</protein>
<evidence type="ECO:0000256" key="1">
    <source>
        <dbReference type="ARBA" id="ARBA00022723"/>
    </source>
</evidence>
<feature type="compositionally biased region" description="Polar residues" evidence="6">
    <location>
        <begin position="429"/>
        <end position="449"/>
    </location>
</feature>
<dbReference type="PROSITE" id="PS50096">
    <property type="entry name" value="IQ"/>
    <property type="match status" value="1"/>
</dbReference>
<feature type="compositionally biased region" description="Basic and acidic residues" evidence="6">
    <location>
        <begin position="920"/>
        <end position="941"/>
    </location>
</feature>
<evidence type="ECO:0000256" key="6">
    <source>
        <dbReference type="SAM" id="MobiDB-lite"/>
    </source>
</evidence>
<feature type="compositionally biased region" description="Basic and acidic residues" evidence="6">
    <location>
        <begin position="190"/>
        <end position="209"/>
    </location>
</feature>
<dbReference type="PANTHER" id="PTHR13555">
    <property type="entry name" value="C2H2 ZINC FINGER CGI-62-RELATED"/>
    <property type="match status" value="1"/>
</dbReference>
<feature type="compositionally biased region" description="Basic and acidic residues" evidence="6">
    <location>
        <begin position="571"/>
        <end position="580"/>
    </location>
</feature>
<feature type="compositionally biased region" description="Low complexity" evidence="6">
    <location>
        <begin position="143"/>
        <end position="154"/>
    </location>
</feature>
<evidence type="ECO:0000313" key="8">
    <source>
        <dbReference type="EMBL" id="CAE7457839.1"/>
    </source>
</evidence>
<feature type="region of interest" description="Disordered" evidence="6">
    <location>
        <begin position="763"/>
        <end position="866"/>
    </location>
</feature>
<comment type="caution">
    <text evidence="8">The sequence shown here is derived from an EMBL/GenBank/DDBJ whole genome shotgun (WGS) entry which is preliminary data.</text>
</comment>
<gene>
    <name evidence="8" type="primary">zc2hc1a</name>
    <name evidence="8" type="ORF">SPIL2461_LOCUS11281</name>
</gene>
<organism evidence="8 9">
    <name type="scientific">Symbiodinium pilosum</name>
    <name type="common">Dinoflagellate</name>
    <dbReference type="NCBI Taxonomy" id="2952"/>
    <lineage>
        <taxon>Eukaryota</taxon>
        <taxon>Sar</taxon>
        <taxon>Alveolata</taxon>
        <taxon>Dinophyceae</taxon>
        <taxon>Suessiales</taxon>
        <taxon>Symbiodiniaceae</taxon>
        <taxon>Symbiodinium</taxon>
    </lineage>
</organism>
<feature type="region of interest" description="Disordered" evidence="6">
    <location>
        <begin position="1"/>
        <end position="155"/>
    </location>
</feature>
<feature type="region of interest" description="Disordered" evidence="6">
    <location>
        <begin position="514"/>
        <end position="674"/>
    </location>
</feature>
<feature type="compositionally biased region" description="Acidic residues" evidence="6">
    <location>
        <begin position="403"/>
        <end position="418"/>
    </location>
</feature>
<dbReference type="GO" id="GO:0008270">
    <property type="term" value="F:zinc ion binding"/>
    <property type="evidence" value="ECO:0007669"/>
    <property type="project" value="UniProtKB-KW"/>
</dbReference>